<dbReference type="PANTHER" id="PTHR43877">
    <property type="entry name" value="AMINOALKYLPHOSPHONATE N-ACETYLTRANSFERASE-RELATED-RELATED"/>
    <property type="match status" value="1"/>
</dbReference>
<comment type="caution">
    <text evidence="4">The sequence shown here is derived from an EMBL/GenBank/DDBJ whole genome shotgun (WGS) entry which is preliminary data.</text>
</comment>
<keyword evidence="1" id="KW-0808">Transferase</keyword>
<dbReference type="Gene3D" id="3.40.630.30">
    <property type="match status" value="1"/>
</dbReference>
<dbReference type="SUPFAM" id="SSF55729">
    <property type="entry name" value="Acyl-CoA N-acyltransferases (Nat)"/>
    <property type="match status" value="1"/>
</dbReference>
<proteinExistence type="predicted"/>
<keyword evidence="5" id="KW-1185">Reference proteome</keyword>
<reference evidence="5" key="1">
    <citation type="journal article" date="2019" name="Int. J. Syst. Evol. Microbiol.">
        <title>The Global Catalogue of Microorganisms (GCM) 10K type strain sequencing project: providing services to taxonomists for standard genome sequencing and annotation.</title>
        <authorList>
            <consortium name="The Broad Institute Genomics Platform"/>
            <consortium name="The Broad Institute Genome Sequencing Center for Infectious Disease"/>
            <person name="Wu L."/>
            <person name="Ma J."/>
        </authorList>
    </citation>
    <scope>NUCLEOTIDE SEQUENCE [LARGE SCALE GENOMIC DNA]</scope>
    <source>
        <strain evidence="5">JCM 16949</strain>
    </source>
</reference>
<dbReference type="PANTHER" id="PTHR43877:SF2">
    <property type="entry name" value="AMINOALKYLPHOSPHONATE N-ACETYLTRANSFERASE-RELATED"/>
    <property type="match status" value="1"/>
</dbReference>
<dbReference type="InterPro" id="IPR000182">
    <property type="entry name" value="GNAT_dom"/>
</dbReference>
<dbReference type="EMBL" id="BAABAE010000003">
    <property type="protein sequence ID" value="GAA3740854.1"/>
    <property type="molecule type" value="Genomic_DNA"/>
</dbReference>
<dbReference type="PIRSF" id="PIRSF028520">
    <property type="entry name" value="UCP028520"/>
    <property type="match status" value="1"/>
</dbReference>
<evidence type="ECO:0000256" key="1">
    <source>
        <dbReference type="ARBA" id="ARBA00022679"/>
    </source>
</evidence>
<evidence type="ECO:0000313" key="5">
    <source>
        <dbReference type="Proteomes" id="UP001501004"/>
    </source>
</evidence>
<dbReference type="Proteomes" id="UP001501004">
    <property type="component" value="Unassembled WGS sequence"/>
</dbReference>
<keyword evidence="2" id="KW-0012">Acyltransferase</keyword>
<dbReference type="InterPro" id="IPR050832">
    <property type="entry name" value="Bact_Acetyltransf"/>
</dbReference>
<gene>
    <name evidence="4" type="ORF">GCM10022239_15750</name>
</gene>
<dbReference type="CDD" id="cd04301">
    <property type="entry name" value="NAT_SF"/>
    <property type="match status" value="1"/>
</dbReference>
<dbReference type="InterPro" id="IPR016181">
    <property type="entry name" value="Acyl_CoA_acyltransferase"/>
</dbReference>
<dbReference type="PROSITE" id="PS51186">
    <property type="entry name" value="GNAT"/>
    <property type="match status" value="1"/>
</dbReference>
<evidence type="ECO:0000259" key="3">
    <source>
        <dbReference type="PROSITE" id="PS51186"/>
    </source>
</evidence>
<name>A0ABP7FLR0_9MICO</name>
<sequence length="160" mass="17291">MRLRELTPSDLPAITDLNNAATPAVPVMTEEGLGAVLAASSAGFAAVDEDEVIGFVIAFATGSDYASPNYRYFEERGTDHLYVDRIVVAESARGMRVGQALYERVVELAVANSRVEVTCEVNLDPPNPGSLAFHDRMGFREVGRQQTDYATVALLARPLS</sequence>
<feature type="domain" description="N-acetyltransferase" evidence="3">
    <location>
        <begin position="1"/>
        <end position="160"/>
    </location>
</feature>
<accession>A0ABP7FLR0</accession>
<protein>
    <submittedName>
        <fullName evidence="4">GNAT family N-acetyltransferase</fullName>
    </submittedName>
</protein>
<dbReference type="Pfam" id="PF00583">
    <property type="entry name" value="Acetyltransf_1"/>
    <property type="match status" value="1"/>
</dbReference>
<dbReference type="RefSeq" id="WP_344755458.1">
    <property type="nucleotide sequence ID" value="NZ_BAABAE010000003.1"/>
</dbReference>
<organism evidence="4 5">
    <name type="scientific">Leifsonella bigeumensis</name>
    <dbReference type="NCBI Taxonomy" id="433643"/>
    <lineage>
        <taxon>Bacteria</taxon>
        <taxon>Bacillati</taxon>
        <taxon>Actinomycetota</taxon>
        <taxon>Actinomycetes</taxon>
        <taxon>Micrococcales</taxon>
        <taxon>Microbacteriaceae</taxon>
        <taxon>Leifsonella</taxon>
    </lineage>
</organism>
<evidence type="ECO:0000256" key="2">
    <source>
        <dbReference type="ARBA" id="ARBA00023315"/>
    </source>
</evidence>
<dbReference type="InterPro" id="IPR016890">
    <property type="entry name" value="UCP028520"/>
</dbReference>
<evidence type="ECO:0000313" key="4">
    <source>
        <dbReference type="EMBL" id="GAA3740854.1"/>
    </source>
</evidence>